<dbReference type="PANTHER" id="PTHR47129">
    <property type="entry name" value="QUINONE OXIDOREDUCTASE 2"/>
    <property type="match status" value="1"/>
</dbReference>
<name>A0A1F2PNA4_9FIRM</name>
<dbReference type="PANTHER" id="PTHR47129:SF1">
    <property type="entry name" value="NMRA-LIKE DOMAIN-CONTAINING PROTEIN"/>
    <property type="match status" value="1"/>
</dbReference>
<dbReference type="Gene3D" id="3.90.25.10">
    <property type="entry name" value="UDP-galactose 4-epimerase, domain 1"/>
    <property type="match status" value="1"/>
</dbReference>
<evidence type="ECO:0000313" key="3">
    <source>
        <dbReference type="EMBL" id="UYO63926.1"/>
    </source>
</evidence>
<dbReference type="EMBL" id="LKEU01000012">
    <property type="protein sequence ID" value="OFV72166.1"/>
    <property type="molecule type" value="Genomic_DNA"/>
</dbReference>
<dbReference type="Proteomes" id="UP000176244">
    <property type="component" value="Unassembled WGS sequence"/>
</dbReference>
<dbReference type="OrthoDB" id="152510at2"/>
<dbReference type="GO" id="GO:0003955">
    <property type="term" value="F:NAD(P)H dehydrogenase (quinone) activity"/>
    <property type="evidence" value="ECO:0007669"/>
    <property type="project" value="UniProtKB-EC"/>
</dbReference>
<organism evidence="2 4">
    <name type="scientific">Acetobacterium wieringae</name>
    <dbReference type="NCBI Taxonomy" id="52694"/>
    <lineage>
        <taxon>Bacteria</taxon>
        <taxon>Bacillati</taxon>
        <taxon>Bacillota</taxon>
        <taxon>Clostridia</taxon>
        <taxon>Eubacteriales</taxon>
        <taxon>Eubacteriaceae</taxon>
        <taxon>Acetobacterium</taxon>
    </lineage>
</organism>
<reference evidence="2 4" key="1">
    <citation type="submission" date="2015-09" db="EMBL/GenBank/DDBJ databases">
        <title>Genome sequence of Acetobacterium wieringae DSM 1911.</title>
        <authorList>
            <person name="Poehlein A."/>
            <person name="Bengelsdorf F.R."/>
            <person name="Schiel-Bengelsdorf B."/>
            <person name="Duerre P."/>
            <person name="Daniel R."/>
        </authorList>
    </citation>
    <scope>NUCLEOTIDE SEQUENCE [LARGE SCALE GENOMIC DNA]</scope>
    <source>
        <strain evidence="2 4">DSM 1911</strain>
    </source>
</reference>
<sequence>MGKIIMTGVDGNFGGYSARSILKKVPKDQLIFTTPNKDVIKQYQEQGVETRYADIFNKETLLKAFAGGEVLLLISMPFVGERRRTAHKNAIDAAVEAGVKKIVYTSIVGAGEEDCDTYEVSDHKITEAYLKSLDIDWIILRDSQYAEAMVSVFEQSAAENGVMATNMGNGHMAFISRDDCAEVAACVAAGAGENNTIYDISGPEAMTITEFCKIGSEVTGKTVTYQELTDDEMYAFFDSIGVPRNTEGEWAETAKNFPFCSDGMVTFGRAIRLEQMNACSKDVEMLIGRKPLSVREIFEDLENHRIGSRTSTEN</sequence>
<dbReference type="InterPro" id="IPR052718">
    <property type="entry name" value="NmrA-type_oxidoreductase"/>
</dbReference>
<dbReference type="InterPro" id="IPR036291">
    <property type="entry name" value="NAD(P)-bd_dom_sf"/>
</dbReference>
<evidence type="ECO:0000313" key="4">
    <source>
        <dbReference type="Proteomes" id="UP000176244"/>
    </source>
</evidence>
<proteinExistence type="predicted"/>
<evidence type="ECO:0000313" key="5">
    <source>
        <dbReference type="Proteomes" id="UP001163550"/>
    </source>
</evidence>
<evidence type="ECO:0000313" key="2">
    <source>
        <dbReference type="EMBL" id="OFV72166.1"/>
    </source>
</evidence>
<dbReference type="STRING" id="52694.ACWI_04160"/>
<dbReference type="RefSeq" id="WP_070369780.1">
    <property type="nucleotide sequence ID" value="NZ_CABIIK010000054.1"/>
</dbReference>
<dbReference type="InterPro" id="IPR008030">
    <property type="entry name" value="NmrA-like"/>
</dbReference>
<dbReference type="EMBL" id="CP087994">
    <property type="protein sequence ID" value="UYO63926.1"/>
    <property type="molecule type" value="Genomic_DNA"/>
</dbReference>
<keyword evidence="2" id="KW-0560">Oxidoreductase</keyword>
<feature type="domain" description="NmrA-like" evidence="1">
    <location>
        <begin position="3"/>
        <end position="253"/>
    </location>
</feature>
<dbReference type="Proteomes" id="UP001163550">
    <property type="component" value="Chromosome"/>
</dbReference>
<dbReference type="EC" id="1.6.5.2" evidence="2"/>
<dbReference type="AlphaFoldDB" id="A0A1F2PNA4"/>
<keyword evidence="5" id="KW-1185">Reference proteome</keyword>
<dbReference type="SUPFAM" id="SSF51735">
    <property type="entry name" value="NAD(P)-binding Rossmann-fold domains"/>
    <property type="match status" value="1"/>
</dbReference>
<dbReference type="Gene3D" id="3.40.50.720">
    <property type="entry name" value="NAD(P)-binding Rossmann-like Domain"/>
    <property type="match status" value="1"/>
</dbReference>
<protein>
    <submittedName>
        <fullName evidence="3">NmrA family NAD(P)-binding protein</fullName>
    </submittedName>
    <submittedName>
        <fullName evidence="2">Quinone oxidoreductase 2</fullName>
        <ecNumber evidence="2">1.6.5.2</ecNumber>
    </submittedName>
</protein>
<evidence type="ECO:0000259" key="1">
    <source>
        <dbReference type="Pfam" id="PF05368"/>
    </source>
</evidence>
<gene>
    <name evidence="2" type="primary">qorB</name>
    <name evidence="2" type="ORF">ACWI_04160</name>
    <name evidence="3" type="ORF">LNN31_05785</name>
</gene>
<reference evidence="3" key="2">
    <citation type="submission" date="2021-11" db="EMBL/GenBank/DDBJ databases">
        <title>Isoprene-degrading acetogen.</title>
        <authorList>
            <person name="Yang Y."/>
            <person name="Jin H."/>
            <person name="Yan J."/>
        </authorList>
    </citation>
    <scope>NUCLEOTIDE SEQUENCE</scope>
    <source>
        <strain evidence="3">Berkeley</strain>
    </source>
</reference>
<dbReference type="Pfam" id="PF05368">
    <property type="entry name" value="NmrA"/>
    <property type="match status" value="1"/>
</dbReference>
<accession>A0A1F2PNA4</accession>